<sequence length="357" mass="37889">MDRRLFLTAAGATALAAADRVASPLDAKVARITPEAVRLTWTGANAVSVFVSADPDAKKPAIRPLKAASGGAADLLAPVSPRPYFLVTAADGRQVRVAERLLPLAGGHNFRDLGGWRAADGRQVRWGKIYRSGVMTDLTMADLDYLRTLGLTVICDLRSPSEREAEPNPFLKAGDPKVAAISYDRTTALSGLMKMTTPEAAIQGFANAYVDFLDLLAPHYADMFARLLANQGPLALNCSAGKDRTGMASALILSVLGAPRQTVIADYALSEAYVPTSHYLEQAVRGEAFGGFSQAQSQALAKLPVGVLEVVLGTNPEIMRRALTAIDARYGGPIAAAKARLGLTDDKIAALRRIYLG</sequence>
<evidence type="ECO:0000313" key="2">
    <source>
        <dbReference type="EMBL" id="USQ97555.1"/>
    </source>
</evidence>
<gene>
    <name evidence="2" type="ORF">MZV50_08470</name>
</gene>
<proteinExistence type="inferred from homology"/>
<dbReference type="Pfam" id="PF13350">
    <property type="entry name" value="Y_phosphatase3"/>
    <property type="match status" value="1"/>
</dbReference>
<organism evidence="2 3">
    <name type="scientific">Caulobacter segnis</name>
    <dbReference type="NCBI Taxonomy" id="88688"/>
    <lineage>
        <taxon>Bacteria</taxon>
        <taxon>Pseudomonadati</taxon>
        <taxon>Pseudomonadota</taxon>
        <taxon>Alphaproteobacteria</taxon>
        <taxon>Caulobacterales</taxon>
        <taxon>Caulobacteraceae</taxon>
        <taxon>Caulobacter</taxon>
    </lineage>
</organism>
<protein>
    <submittedName>
        <fullName evidence="2">Tyrosine-protein phosphatase</fullName>
    </submittedName>
</protein>
<dbReference type="InterPro" id="IPR026893">
    <property type="entry name" value="Tyr/Ser_Pase_IphP-type"/>
</dbReference>
<dbReference type="PANTHER" id="PTHR31126:SF1">
    <property type="entry name" value="TYROSINE SPECIFIC PROTEIN PHOSPHATASES DOMAIN-CONTAINING PROTEIN"/>
    <property type="match status" value="1"/>
</dbReference>
<dbReference type="EMBL" id="CP096040">
    <property type="protein sequence ID" value="USQ97555.1"/>
    <property type="molecule type" value="Genomic_DNA"/>
</dbReference>
<comment type="similarity">
    <text evidence="1">Belongs to the protein-tyrosine phosphatase family.</text>
</comment>
<evidence type="ECO:0000256" key="1">
    <source>
        <dbReference type="ARBA" id="ARBA00009580"/>
    </source>
</evidence>
<reference evidence="2 3" key="1">
    <citation type="submission" date="2022-04" db="EMBL/GenBank/DDBJ databases">
        <title>Genome sequence of soybean root-associated Caulobacter segnis RL271.</title>
        <authorList>
            <person name="Longley R."/>
            <person name="Bonito G."/>
            <person name="Trigodet F."/>
            <person name="Crosson S."/>
            <person name="Fiebig A."/>
        </authorList>
    </citation>
    <scope>NUCLEOTIDE SEQUENCE [LARGE SCALE GENOMIC DNA]</scope>
    <source>
        <strain evidence="2 3">RL271</strain>
    </source>
</reference>
<dbReference type="InterPro" id="IPR029021">
    <property type="entry name" value="Prot-tyrosine_phosphatase-like"/>
</dbReference>
<accession>A0ABY4ZYH2</accession>
<name>A0ABY4ZYH2_9CAUL</name>
<dbReference type="Gene3D" id="3.90.190.10">
    <property type="entry name" value="Protein tyrosine phosphatase superfamily"/>
    <property type="match status" value="1"/>
</dbReference>
<dbReference type="PANTHER" id="PTHR31126">
    <property type="entry name" value="TYROSINE-PROTEIN PHOSPHATASE"/>
    <property type="match status" value="1"/>
</dbReference>
<evidence type="ECO:0000313" key="3">
    <source>
        <dbReference type="Proteomes" id="UP001057520"/>
    </source>
</evidence>
<keyword evidence="3" id="KW-1185">Reference proteome</keyword>
<dbReference type="SUPFAM" id="SSF52799">
    <property type="entry name" value="(Phosphotyrosine protein) phosphatases II"/>
    <property type="match status" value="1"/>
</dbReference>
<dbReference type="Proteomes" id="UP001057520">
    <property type="component" value="Chromosome"/>
</dbReference>